<name>A0A1I8ARA0_9BILA</name>
<reference evidence="2" key="1">
    <citation type="submission" date="2016-11" db="UniProtKB">
        <authorList>
            <consortium name="WormBaseParasite"/>
        </authorList>
    </citation>
    <scope>IDENTIFICATION</scope>
</reference>
<protein>
    <submittedName>
        <fullName evidence="2">FTH domain-containing protein</fullName>
    </submittedName>
</protein>
<dbReference type="Proteomes" id="UP000095287">
    <property type="component" value="Unplaced"/>
</dbReference>
<dbReference type="AlphaFoldDB" id="A0A1I8ARA0"/>
<sequence length="294" mass="33439">MPHVPQITYIHKPYPHSLSAPTMESVPTAFLDSLCATLTKDDLKILQKVGGPWTLTVVTHYSKRREFTVSVHANHEGTQVEVKVLQIGVFGPSVNLESIAWSKYDRIIQMDYIERNQFDRFGAQPLKMSMEGFRTKVLPVLTSLADDYAIHIYVSERYSQHLTDEIFSRLIGRARSIGTGHAGGKSFLKSPNFVKLNLHGSDLTVDLDMLIIMVERFFNGDLKKDTLILGKLSEELRDLNCKILRDKTLPLLDGLSKQPQTCRFDNNGIFWNGPDQRMLFVYFPGDSFVQISHH</sequence>
<organism evidence="1 2">
    <name type="scientific">Steinernema glaseri</name>
    <dbReference type="NCBI Taxonomy" id="37863"/>
    <lineage>
        <taxon>Eukaryota</taxon>
        <taxon>Metazoa</taxon>
        <taxon>Ecdysozoa</taxon>
        <taxon>Nematoda</taxon>
        <taxon>Chromadorea</taxon>
        <taxon>Rhabditida</taxon>
        <taxon>Tylenchina</taxon>
        <taxon>Panagrolaimomorpha</taxon>
        <taxon>Strongyloidoidea</taxon>
        <taxon>Steinernematidae</taxon>
        <taxon>Steinernema</taxon>
    </lineage>
</organism>
<evidence type="ECO:0000313" key="1">
    <source>
        <dbReference type="Proteomes" id="UP000095287"/>
    </source>
</evidence>
<dbReference type="WBParaSite" id="L893_g8251.t1">
    <property type="protein sequence ID" value="L893_g8251.t1"/>
    <property type="gene ID" value="L893_g8251"/>
</dbReference>
<accession>A0A1I8ARA0</accession>
<keyword evidence="1" id="KW-1185">Reference proteome</keyword>
<proteinExistence type="predicted"/>
<evidence type="ECO:0000313" key="2">
    <source>
        <dbReference type="WBParaSite" id="L893_g8251.t1"/>
    </source>
</evidence>